<dbReference type="GO" id="GO:0016301">
    <property type="term" value="F:kinase activity"/>
    <property type="evidence" value="ECO:0007669"/>
    <property type="project" value="UniProtKB-KW"/>
</dbReference>
<evidence type="ECO:0000313" key="2">
    <source>
        <dbReference type="Proteomes" id="UP000509345"/>
    </source>
</evidence>
<keyword evidence="1" id="KW-0418">Kinase</keyword>
<keyword evidence="1" id="KW-0808">Transferase</keyword>
<dbReference type="EMBL" id="CP054926">
    <property type="protein sequence ID" value="QKW47134.1"/>
    <property type="molecule type" value="Genomic_DNA"/>
</dbReference>
<protein>
    <submittedName>
        <fullName evidence="1">Sensor histidine kinase</fullName>
    </submittedName>
</protein>
<sequence>MTGTAPPAPARILREARWTIRSIRPPQDAQSARVQAWTCLALFGWPGPVPSAISVLDHLVRNASEFGRCAGAEIEVRLARTESDDLLIDVIDRRTDFPSFDQAVAGHLGQGLWRIAQDGATLSWHPDRDGKTVRAVLSATQAP</sequence>
<evidence type="ECO:0000313" key="1">
    <source>
        <dbReference type="EMBL" id="QKW47134.1"/>
    </source>
</evidence>
<accession>A0A7H8MY95</accession>
<organism evidence="1 2">
    <name type="scientific">Streptomyces microflavus</name>
    <name type="common">Streptomyces lipmanii</name>
    <dbReference type="NCBI Taxonomy" id="1919"/>
    <lineage>
        <taxon>Bacteria</taxon>
        <taxon>Bacillati</taxon>
        <taxon>Actinomycetota</taxon>
        <taxon>Actinomycetes</taxon>
        <taxon>Kitasatosporales</taxon>
        <taxon>Streptomycetaceae</taxon>
        <taxon>Streptomyces</taxon>
    </lineage>
</organism>
<dbReference type="InterPro" id="IPR036890">
    <property type="entry name" value="HATPase_C_sf"/>
</dbReference>
<proteinExistence type="predicted"/>
<dbReference type="RefSeq" id="WP_176145281.1">
    <property type="nucleotide sequence ID" value="NZ_CP054926.1"/>
</dbReference>
<dbReference type="Gene3D" id="3.30.565.10">
    <property type="entry name" value="Histidine kinase-like ATPase, C-terminal domain"/>
    <property type="match status" value="1"/>
</dbReference>
<dbReference type="AlphaFoldDB" id="A0A7H8MY95"/>
<dbReference type="GeneID" id="87636277"/>
<name>A0A7H8MY95_STRMI</name>
<reference evidence="1 2" key="1">
    <citation type="submission" date="2020-06" db="EMBL/GenBank/DDBJ databases">
        <title>Genome mining for natural products.</title>
        <authorList>
            <person name="Zhang B."/>
            <person name="Shi J."/>
            <person name="Ge H."/>
        </authorList>
    </citation>
    <scope>NUCLEOTIDE SEQUENCE [LARGE SCALE GENOMIC DNA]</scope>
    <source>
        <strain evidence="1 2">NA06532</strain>
    </source>
</reference>
<gene>
    <name evidence="1" type="ORF">HUT09_33885</name>
</gene>
<dbReference type="SUPFAM" id="SSF55874">
    <property type="entry name" value="ATPase domain of HSP90 chaperone/DNA topoisomerase II/histidine kinase"/>
    <property type="match status" value="1"/>
</dbReference>
<dbReference type="Proteomes" id="UP000509345">
    <property type="component" value="Chromosome"/>
</dbReference>